<dbReference type="Pfam" id="PF01075">
    <property type="entry name" value="Glyco_transf_9"/>
    <property type="match status" value="1"/>
</dbReference>
<dbReference type="EMBL" id="JBAKFJ010000001">
    <property type="protein sequence ID" value="MEX0387013.1"/>
    <property type="molecule type" value="Genomic_DNA"/>
</dbReference>
<dbReference type="PANTHER" id="PTHR30160:SF15">
    <property type="entry name" value="GLYCOSYLTRANSFERASE HI_0523-RELATED"/>
    <property type="match status" value="1"/>
</dbReference>
<keyword evidence="2" id="KW-0808">Transferase</keyword>
<organism evidence="3 4">
    <name type="scientific">Spiribacter onubensis</name>
    <dbReference type="NCBI Taxonomy" id="3122420"/>
    <lineage>
        <taxon>Bacteria</taxon>
        <taxon>Pseudomonadati</taxon>
        <taxon>Pseudomonadota</taxon>
        <taxon>Gammaproteobacteria</taxon>
        <taxon>Chromatiales</taxon>
        <taxon>Ectothiorhodospiraceae</taxon>
        <taxon>Spiribacter</taxon>
    </lineage>
</organism>
<dbReference type="CDD" id="cd03789">
    <property type="entry name" value="GT9_LPS_heptosyltransferase"/>
    <property type="match status" value="1"/>
</dbReference>
<dbReference type="PANTHER" id="PTHR30160">
    <property type="entry name" value="TETRAACYLDISACCHARIDE 4'-KINASE-RELATED"/>
    <property type="match status" value="1"/>
</dbReference>
<gene>
    <name evidence="3" type="ORF">V6X64_08425</name>
</gene>
<evidence type="ECO:0000313" key="4">
    <source>
        <dbReference type="Proteomes" id="UP001556653"/>
    </source>
</evidence>
<name>A0ABV3SA44_9GAMM</name>
<evidence type="ECO:0000256" key="1">
    <source>
        <dbReference type="ARBA" id="ARBA00022676"/>
    </source>
</evidence>
<dbReference type="InterPro" id="IPR002201">
    <property type="entry name" value="Glyco_trans_9"/>
</dbReference>
<evidence type="ECO:0000313" key="3">
    <source>
        <dbReference type="EMBL" id="MEX0387013.1"/>
    </source>
</evidence>
<dbReference type="InterPro" id="IPR051199">
    <property type="entry name" value="LPS_LOS_Heptosyltrfase"/>
</dbReference>
<accession>A0ABV3SA44</accession>
<evidence type="ECO:0000256" key="2">
    <source>
        <dbReference type="ARBA" id="ARBA00022679"/>
    </source>
</evidence>
<keyword evidence="4" id="KW-1185">Reference proteome</keyword>
<keyword evidence="1" id="KW-0328">Glycosyltransferase</keyword>
<comment type="caution">
    <text evidence="3">The sequence shown here is derived from an EMBL/GenBank/DDBJ whole genome shotgun (WGS) entry which is preliminary data.</text>
</comment>
<dbReference type="SUPFAM" id="SSF53756">
    <property type="entry name" value="UDP-Glycosyltransferase/glycogen phosphorylase"/>
    <property type="match status" value="1"/>
</dbReference>
<proteinExistence type="predicted"/>
<dbReference type="RefSeq" id="WP_367967521.1">
    <property type="nucleotide sequence ID" value="NZ_JBAKFJ010000001.1"/>
</dbReference>
<protein>
    <submittedName>
        <fullName evidence="3">Glycosyltransferase family 9 protein</fullName>
    </submittedName>
</protein>
<reference evidence="3 4" key="1">
    <citation type="submission" date="2024-02" db="EMBL/GenBank/DDBJ databases">
        <title>New especies of Spiribacter isolated from saline water.</title>
        <authorList>
            <person name="Leon M.J."/>
            <person name="De La Haba R."/>
            <person name="Sanchez-Porro C."/>
            <person name="Ventosa A."/>
        </authorList>
    </citation>
    <scope>NUCLEOTIDE SEQUENCE [LARGE SCALE GENOMIC DNA]</scope>
    <source>
        <strain evidence="4">ag22IC4-227</strain>
    </source>
</reference>
<sequence>MSPPPRILVARSDKLGDFMLTWPALATLRRAMPEARIDLLVSAPVAEIALACPCSDGVIVDRGQALTALAREIRQNRYDSAVALFSTGRVAAALLAGGVAYRLGPATKLAQLLFNHRLVQRRSRSEQPEHAYNTDLVYRFLSDHGVDCPEVIQGPYLQFAGAELDPVEQALRRHYRIPPDALLVIVHPGSGGSANNLSTTQYAALANRLASDDMIFLLITAGPGERRQAEAVAEGVDAHPVAVHESREGLMAFAKVLALADVFISGSTGPLHIAGALDVSTAAFYPRRQSSTALRWQTTNRPGRRLAFSPPRDAPETDMGAVDIDAAATAINEAFLDVRPR</sequence>
<dbReference type="Proteomes" id="UP001556653">
    <property type="component" value="Unassembled WGS sequence"/>
</dbReference>
<dbReference type="Gene3D" id="3.40.50.2000">
    <property type="entry name" value="Glycogen Phosphorylase B"/>
    <property type="match status" value="2"/>
</dbReference>